<name>A0A430Q479_SCHBO</name>
<evidence type="ECO:0000313" key="2">
    <source>
        <dbReference type="EMBL" id="RTG82495.1"/>
    </source>
</evidence>
<gene>
    <name evidence="2" type="ORF">DC041_0004661</name>
</gene>
<keyword evidence="3" id="KW-1185">Reference proteome</keyword>
<dbReference type="AlphaFoldDB" id="A0A430Q479"/>
<evidence type="ECO:0000313" key="3">
    <source>
        <dbReference type="Proteomes" id="UP000290809"/>
    </source>
</evidence>
<reference evidence="2 3" key="1">
    <citation type="journal article" date="2019" name="PLoS Pathog.">
        <title>Genome sequence of the bovine parasite Schistosoma bovis Tanzania.</title>
        <authorList>
            <person name="Oey H."/>
            <person name="Zakrzewski M."/>
            <person name="Gobert G."/>
            <person name="Gravermann K."/>
            <person name="Stoye J."/>
            <person name="Jones M."/>
            <person name="Mcmanus D."/>
            <person name="Krause L."/>
        </authorList>
    </citation>
    <scope>NUCLEOTIDE SEQUENCE [LARGE SCALE GENOMIC DNA]</scope>
    <source>
        <strain evidence="2 3">TAN1997</strain>
    </source>
</reference>
<feature type="domain" description="Mitochondrial splicing suppressor 51-like C-terminal" evidence="1">
    <location>
        <begin position="108"/>
        <end position="285"/>
    </location>
</feature>
<dbReference type="InterPro" id="IPR046824">
    <property type="entry name" value="Mss51-like_C"/>
</dbReference>
<proteinExistence type="predicted"/>
<protein>
    <recommendedName>
        <fullName evidence="1">Mitochondrial splicing suppressor 51-like C-terminal domain-containing protein</fullName>
    </recommendedName>
</protein>
<comment type="caution">
    <text evidence="2">The sequence shown here is derived from an EMBL/GenBank/DDBJ whole genome shotgun (WGS) entry which is preliminary data.</text>
</comment>
<evidence type="ECO:0000259" key="1">
    <source>
        <dbReference type="Pfam" id="PF20179"/>
    </source>
</evidence>
<dbReference type="PANTHER" id="PTHR47570:SF1">
    <property type="entry name" value="ZINC ION BINDING PROTEIN"/>
    <property type="match status" value="1"/>
</dbReference>
<dbReference type="Pfam" id="PF20179">
    <property type="entry name" value="MSS51_C"/>
    <property type="match status" value="1"/>
</dbReference>
<dbReference type="PANTHER" id="PTHR47570">
    <property type="entry name" value="ZINC ION BINDING PROTEIN"/>
    <property type="match status" value="1"/>
</dbReference>
<sequence length="326" mass="36979">LIVVLGSDLPLFSALWTTTTMDSEKLSPVTLSSSSSYEDALFRAFVSPSLAVIMSLSPLYDSPAPDLQDPSLVNINLRNWLDYYKWRGLCSPDEESISNPLALLLHWPLTLYHIVAHKLPQISEFSFQAASFILFLYIVIYPLTSCSKMELDHLFKPQLRIYIYFIGRHFDVAADRVVYHLSSRLSVSVWSGLYHEFLHTQKPTSELPDLIIVSVKCFHFVLKETGVPVFFTDSCLYSSLWGFQVSSSLGLGPSKPDAILDDGYDQTNGSNQTCLFLNPFRSPVRIEAPGVRWSWFSNAFIFSPFYPADYLQQRSDLPQRMASMNV</sequence>
<dbReference type="STRING" id="6184.A0A430Q479"/>
<dbReference type="Proteomes" id="UP000290809">
    <property type="component" value="Unassembled WGS sequence"/>
</dbReference>
<dbReference type="EMBL" id="QMKO01002805">
    <property type="protein sequence ID" value="RTG82495.1"/>
    <property type="molecule type" value="Genomic_DNA"/>
</dbReference>
<feature type="non-terminal residue" evidence="2">
    <location>
        <position position="1"/>
    </location>
</feature>
<organism evidence="2 3">
    <name type="scientific">Schistosoma bovis</name>
    <name type="common">Blood fluke</name>
    <dbReference type="NCBI Taxonomy" id="6184"/>
    <lineage>
        <taxon>Eukaryota</taxon>
        <taxon>Metazoa</taxon>
        <taxon>Spiralia</taxon>
        <taxon>Lophotrochozoa</taxon>
        <taxon>Platyhelminthes</taxon>
        <taxon>Trematoda</taxon>
        <taxon>Digenea</taxon>
        <taxon>Strigeidida</taxon>
        <taxon>Schistosomatoidea</taxon>
        <taxon>Schistosomatidae</taxon>
        <taxon>Schistosoma</taxon>
    </lineage>
</organism>
<accession>A0A430Q479</accession>